<dbReference type="EMBL" id="BIFH01000047">
    <property type="protein sequence ID" value="GCE01314.1"/>
    <property type="molecule type" value="Genomic_DNA"/>
</dbReference>
<feature type="signal peptide" evidence="3">
    <location>
        <begin position="1"/>
        <end position="32"/>
    </location>
</feature>
<evidence type="ECO:0000259" key="4">
    <source>
        <dbReference type="Pfam" id="PF00432"/>
    </source>
</evidence>
<dbReference type="SUPFAM" id="SSF48239">
    <property type="entry name" value="Terpenoid cyclases/Protein prenyltransferases"/>
    <property type="match status" value="1"/>
</dbReference>
<protein>
    <recommendedName>
        <fullName evidence="4">Prenyltransferase alpha-alpha toroid domain-containing protein</fullName>
    </recommendedName>
</protein>
<dbReference type="AlphaFoldDB" id="A0A401Z377"/>
<feature type="chain" id="PRO_5019097165" description="Prenyltransferase alpha-alpha toroid domain-containing protein" evidence="3">
    <location>
        <begin position="33"/>
        <end position="417"/>
    </location>
</feature>
<dbReference type="InterPro" id="IPR008930">
    <property type="entry name" value="Terpenoid_cyclase/PrenylTrfase"/>
</dbReference>
<evidence type="ECO:0000256" key="2">
    <source>
        <dbReference type="SAM" id="Phobius"/>
    </source>
</evidence>
<proteinExistence type="predicted"/>
<dbReference type="GO" id="GO:0003824">
    <property type="term" value="F:catalytic activity"/>
    <property type="evidence" value="ECO:0007669"/>
    <property type="project" value="InterPro"/>
</dbReference>
<keyword evidence="6" id="KW-1185">Reference proteome</keyword>
<evidence type="ECO:0000256" key="3">
    <source>
        <dbReference type="SAM" id="SignalP"/>
    </source>
</evidence>
<keyword evidence="1" id="KW-0677">Repeat</keyword>
<keyword evidence="2" id="KW-0472">Membrane</keyword>
<accession>A0A401Z377</accession>
<keyword evidence="2" id="KW-0812">Transmembrane</keyword>
<name>A0A401Z377_9ACTN</name>
<reference evidence="5 6" key="1">
    <citation type="submission" date="2018-12" db="EMBL/GenBank/DDBJ databases">
        <title>Draft genome sequence of Embleya hyalina NBRC 13850T.</title>
        <authorList>
            <person name="Komaki H."/>
            <person name="Hosoyama A."/>
            <person name="Kimura A."/>
            <person name="Ichikawa N."/>
            <person name="Tamura T."/>
        </authorList>
    </citation>
    <scope>NUCLEOTIDE SEQUENCE [LARGE SCALE GENOMIC DNA]</scope>
    <source>
        <strain evidence="5 6">NBRC 13850</strain>
    </source>
</reference>
<organism evidence="5 6">
    <name type="scientific">Embleya hyalina</name>
    <dbReference type="NCBI Taxonomy" id="516124"/>
    <lineage>
        <taxon>Bacteria</taxon>
        <taxon>Bacillati</taxon>
        <taxon>Actinomycetota</taxon>
        <taxon>Actinomycetes</taxon>
        <taxon>Kitasatosporales</taxon>
        <taxon>Streptomycetaceae</taxon>
        <taxon>Embleya</taxon>
    </lineage>
</organism>
<keyword evidence="3" id="KW-0732">Signal</keyword>
<keyword evidence="2" id="KW-1133">Transmembrane helix</keyword>
<gene>
    <name evidence="5" type="ORF">EHYA_09079</name>
</gene>
<feature type="domain" description="Prenyltransferase alpha-alpha toroid" evidence="4">
    <location>
        <begin position="74"/>
        <end position="183"/>
    </location>
</feature>
<dbReference type="Gene3D" id="1.50.10.20">
    <property type="match status" value="1"/>
</dbReference>
<feature type="transmembrane region" description="Helical" evidence="2">
    <location>
        <begin position="393"/>
        <end position="410"/>
    </location>
</feature>
<dbReference type="RefSeq" id="WP_126642947.1">
    <property type="nucleotide sequence ID" value="NZ_BIFH01000047.1"/>
</dbReference>
<evidence type="ECO:0000313" key="6">
    <source>
        <dbReference type="Proteomes" id="UP000286931"/>
    </source>
</evidence>
<dbReference type="InterPro" id="IPR001330">
    <property type="entry name" value="Prenyltrans"/>
</dbReference>
<dbReference type="OrthoDB" id="3852853at2"/>
<comment type="caution">
    <text evidence="5">The sequence shown here is derived from an EMBL/GenBank/DDBJ whole genome shotgun (WGS) entry which is preliminary data.</text>
</comment>
<dbReference type="Pfam" id="PF00432">
    <property type="entry name" value="Prenyltrans"/>
    <property type="match status" value="1"/>
</dbReference>
<evidence type="ECO:0000256" key="1">
    <source>
        <dbReference type="ARBA" id="ARBA00022737"/>
    </source>
</evidence>
<evidence type="ECO:0000313" key="5">
    <source>
        <dbReference type="EMBL" id="GCE01314.1"/>
    </source>
</evidence>
<sequence length="417" mass="41914">MPSPRRRGRAAAASVLTTALLCSAWTGGVASADTPTPVSAVGYTTTARTQNGPVPLALYGKTDPTTDGVYRQSLAILALASTDTQPAPTAIEWLLGQQCADGGFTAYRADPGAPCDAAREDTVATATAIEALRALRTYDTRVARGVDWLRSKQLADGSFASVPGPNAVGDATATAAATSAIVTAGTSPELLRTPQGRTPTDALGAAQLRCNAPAPDRGAFPGGPGGPVDPLLTARAVLALGYGTQPAVPAPSIAVTPLTCPGAEPNRQAAAQAGAAWLVAKLKAGGNHLGGPTDFAATTMAVQALAATGHPAEAGAAADWLAAGAKTMAGNDPVRLASLILAAVSTGRTVTTFGGLDLPSLLQDTGPAPTPTADMANQSNLIDGPEDHTLRDTLAAVIAVLLAATLIIGMRRSRRED</sequence>
<dbReference type="Proteomes" id="UP000286931">
    <property type="component" value="Unassembled WGS sequence"/>
</dbReference>